<feature type="compositionally biased region" description="Polar residues" evidence="1">
    <location>
        <begin position="1"/>
        <end position="30"/>
    </location>
</feature>
<comment type="caution">
    <text evidence="2">The sequence shown here is derived from an EMBL/GenBank/DDBJ whole genome shotgun (WGS) entry which is preliminary data.</text>
</comment>
<accession>A0AAW0FLR6</accession>
<name>A0AAW0FLR6_9APHY</name>
<gene>
    <name evidence="2" type="ORF">QCA50_018400</name>
</gene>
<evidence type="ECO:0000313" key="3">
    <source>
        <dbReference type="Proteomes" id="UP001385951"/>
    </source>
</evidence>
<evidence type="ECO:0000313" key="2">
    <source>
        <dbReference type="EMBL" id="KAK7678528.1"/>
    </source>
</evidence>
<feature type="region of interest" description="Disordered" evidence="1">
    <location>
        <begin position="104"/>
        <end position="124"/>
    </location>
</feature>
<dbReference type="Proteomes" id="UP001385951">
    <property type="component" value="Unassembled WGS sequence"/>
</dbReference>
<keyword evidence="3" id="KW-1185">Reference proteome</keyword>
<organism evidence="2 3">
    <name type="scientific">Cerrena zonata</name>
    <dbReference type="NCBI Taxonomy" id="2478898"/>
    <lineage>
        <taxon>Eukaryota</taxon>
        <taxon>Fungi</taxon>
        <taxon>Dikarya</taxon>
        <taxon>Basidiomycota</taxon>
        <taxon>Agaricomycotina</taxon>
        <taxon>Agaricomycetes</taxon>
        <taxon>Polyporales</taxon>
        <taxon>Cerrenaceae</taxon>
        <taxon>Cerrena</taxon>
    </lineage>
</organism>
<feature type="region of interest" description="Disordered" evidence="1">
    <location>
        <begin position="1"/>
        <end position="89"/>
    </location>
</feature>
<dbReference type="EMBL" id="JASBNA010000070">
    <property type="protein sequence ID" value="KAK7678528.1"/>
    <property type="molecule type" value="Genomic_DNA"/>
</dbReference>
<reference evidence="2 3" key="1">
    <citation type="submission" date="2022-09" db="EMBL/GenBank/DDBJ databases">
        <authorList>
            <person name="Palmer J.M."/>
        </authorList>
    </citation>
    <scope>NUCLEOTIDE SEQUENCE [LARGE SCALE GENOMIC DNA]</scope>
    <source>
        <strain evidence="2 3">DSM 7382</strain>
    </source>
</reference>
<sequence>MSSTNNRYQPYNLRSKSAHQQCSSLTSSPVANIPKRDRSKTPVGENVSSDAQSPCLYSDVVTSRSPSSKAVEAEGSAPGPNSEANSSLSSISSIGDVIMNLEPSMADEGSHDHDGEWTEVCHGR</sequence>
<evidence type="ECO:0000256" key="1">
    <source>
        <dbReference type="SAM" id="MobiDB-lite"/>
    </source>
</evidence>
<protein>
    <submittedName>
        <fullName evidence="2">Uncharacterized protein</fullName>
    </submittedName>
</protein>
<dbReference type="AlphaFoldDB" id="A0AAW0FLR6"/>
<proteinExistence type="predicted"/>
<feature type="compositionally biased region" description="Basic and acidic residues" evidence="1">
    <location>
        <begin position="108"/>
        <end position="124"/>
    </location>
</feature>